<sequence>MCCPLFPPTLSLLPRIPLVWGPFGKELGAQFPVTVASLSGFPPHIPGYTTKALSHSKALTLAVGKASLGWFNTVLDCIDTVEHYKALVVFGTILAL</sequence>
<keyword evidence="2" id="KW-1185">Reference proteome</keyword>
<dbReference type="Proteomes" id="UP001362999">
    <property type="component" value="Unassembled WGS sequence"/>
</dbReference>
<name>A0AAV9ZM26_9AGAR</name>
<evidence type="ECO:0000313" key="2">
    <source>
        <dbReference type="Proteomes" id="UP001362999"/>
    </source>
</evidence>
<protein>
    <submittedName>
        <fullName evidence="1">Uncharacterized protein</fullName>
    </submittedName>
</protein>
<accession>A0AAV9ZM26</accession>
<dbReference type="AlphaFoldDB" id="A0AAV9ZM26"/>
<proteinExistence type="predicted"/>
<gene>
    <name evidence="1" type="ORF">R3P38DRAFT_3230511</name>
</gene>
<reference evidence="1 2" key="1">
    <citation type="journal article" date="2024" name="J Genomics">
        <title>Draft genome sequencing and assembly of Favolaschia claudopus CIRM-BRFM 2984 isolated from oak limbs.</title>
        <authorList>
            <person name="Navarro D."/>
            <person name="Drula E."/>
            <person name="Chaduli D."/>
            <person name="Cazenave R."/>
            <person name="Ahrendt S."/>
            <person name="Wang J."/>
            <person name="Lipzen A."/>
            <person name="Daum C."/>
            <person name="Barry K."/>
            <person name="Grigoriev I.V."/>
            <person name="Favel A."/>
            <person name="Rosso M.N."/>
            <person name="Martin F."/>
        </authorList>
    </citation>
    <scope>NUCLEOTIDE SEQUENCE [LARGE SCALE GENOMIC DNA]</scope>
    <source>
        <strain evidence="1 2">CIRM-BRFM 2984</strain>
    </source>
</reference>
<dbReference type="EMBL" id="JAWWNJ010000131">
    <property type="protein sequence ID" value="KAK6987420.1"/>
    <property type="molecule type" value="Genomic_DNA"/>
</dbReference>
<organism evidence="1 2">
    <name type="scientific">Favolaschia claudopus</name>
    <dbReference type="NCBI Taxonomy" id="2862362"/>
    <lineage>
        <taxon>Eukaryota</taxon>
        <taxon>Fungi</taxon>
        <taxon>Dikarya</taxon>
        <taxon>Basidiomycota</taxon>
        <taxon>Agaricomycotina</taxon>
        <taxon>Agaricomycetes</taxon>
        <taxon>Agaricomycetidae</taxon>
        <taxon>Agaricales</taxon>
        <taxon>Marasmiineae</taxon>
        <taxon>Mycenaceae</taxon>
        <taxon>Favolaschia</taxon>
    </lineage>
</organism>
<comment type="caution">
    <text evidence="1">The sequence shown here is derived from an EMBL/GenBank/DDBJ whole genome shotgun (WGS) entry which is preliminary data.</text>
</comment>
<evidence type="ECO:0000313" key="1">
    <source>
        <dbReference type="EMBL" id="KAK6987420.1"/>
    </source>
</evidence>